<name>Q97MX5_CLOAB</name>
<dbReference type="KEGG" id="cac:CA_C0065"/>
<dbReference type="PATRIC" id="fig|272562.8.peg.246"/>
<dbReference type="HOGENOM" id="CLU_1977633_0_0_9"/>
<reference evidence="2 3" key="1">
    <citation type="journal article" date="2001" name="J. Bacteriol.">
        <title>Genome sequence and comparative analysis of the solvent-producing bacterium Clostridium acetobutylicum.</title>
        <authorList>
            <person name="Nolling J."/>
            <person name="Breton G."/>
            <person name="Omelchenko M.V."/>
            <person name="Makarova K.S."/>
            <person name="Zeng Q."/>
            <person name="Gibson R."/>
            <person name="Lee H.M."/>
            <person name="Dubois J."/>
            <person name="Qiu D."/>
            <person name="Hitti J."/>
            <person name="Wolf Y.I."/>
            <person name="Tatusov R.L."/>
            <person name="Sabathe F."/>
            <person name="Doucette-Stamm L."/>
            <person name="Soucaille P."/>
            <person name="Daly M.J."/>
            <person name="Bennett G.N."/>
            <person name="Koonin E.V."/>
            <person name="Smith D.R."/>
        </authorList>
    </citation>
    <scope>NUCLEOTIDE SEQUENCE [LARGE SCALE GENOMIC DNA]</scope>
    <source>
        <strain evidence="3">ATCC 824 / DSM 792 / JCM 1419 / LMG 5710 / VKM B-1787</strain>
    </source>
</reference>
<dbReference type="TCDB" id="1.E.26.3.2">
    <property type="family name" value="the holin llh (holin llh) family"/>
</dbReference>
<gene>
    <name evidence="2" type="ordered locus">CA_C0065</name>
</gene>
<keyword evidence="1" id="KW-1133">Transmembrane helix</keyword>
<dbReference type="AlphaFoldDB" id="Q97MX5"/>
<proteinExistence type="predicted"/>
<organism evidence="2 3">
    <name type="scientific">Clostridium acetobutylicum (strain ATCC 824 / DSM 792 / JCM 1419 / IAM 19013 / LMG 5710 / NBRC 13948 / NRRL B-527 / VKM B-1787 / 2291 / W)</name>
    <dbReference type="NCBI Taxonomy" id="272562"/>
    <lineage>
        <taxon>Bacteria</taxon>
        <taxon>Bacillati</taxon>
        <taxon>Bacillota</taxon>
        <taxon>Clostridia</taxon>
        <taxon>Eubacteriales</taxon>
        <taxon>Clostridiaceae</taxon>
        <taxon>Clostridium</taxon>
    </lineage>
</organism>
<keyword evidence="3" id="KW-1185">Reference proteome</keyword>
<keyword evidence="1" id="KW-0812">Transmembrane</keyword>
<sequence>MDISVNEIIAYIFYIVIISIGGYIAKQYKAHSKQLIELKEIEEKKAQKLLGEQNYEKARQIVVDGVYRTEQLAKEMVEEKWNSLDKQNKTLQYVSEQLQKVGIQISQEDICNIIKATVGHMNINNH</sequence>
<dbReference type="STRING" id="272562.CA_C0065"/>
<feature type="transmembrane region" description="Helical" evidence="1">
    <location>
        <begin position="6"/>
        <end position="25"/>
    </location>
</feature>
<evidence type="ECO:0000256" key="1">
    <source>
        <dbReference type="SAM" id="Phobius"/>
    </source>
</evidence>
<dbReference type="Proteomes" id="UP000000814">
    <property type="component" value="Chromosome"/>
</dbReference>
<dbReference type="EMBL" id="AE001437">
    <property type="protein sequence ID" value="AAK78051.1"/>
    <property type="molecule type" value="Genomic_DNA"/>
</dbReference>
<dbReference type="PIR" id="H96907">
    <property type="entry name" value="H96907"/>
</dbReference>
<dbReference type="OrthoDB" id="9986710at2"/>
<keyword evidence="1" id="KW-0472">Membrane</keyword>
<evidence type="ECO:0000313" key="3">
    <source>
        <dbReference type="Proteomes" id="UP000000814"/>
    </source>
</evidence>
<accession>Q97MX5</accession>
<dbReference type="RefSeq" id="WP_010963393.1">
    <property type="nucleotide sequence ID" value="NC_003030.1"/>
</dbReference>
<evidence type="ECO:0000313" key="2">
    <source>
        <dbReference type="EMBL" id="AAK78051.1"/>
    </source>
</evidence>
<protein>
    <submittedName>
        <fullName evidence="2">Uncharacterized protein</fullName>
    </submittedName>
</protein>
<dbReference type="GeneID" id="44996547"/>